<evidence type="ECO:0000313" key="3">
    <source>
        <dbReference type="Proteomes" id="UP000724874"/>
    </source>
</evidence>
<proteinExistence type="predicted"/>
<dbReference type="Proteomes" id="UP000724874">
    <property type="component" value="Unassembled WGS sequence"/>
</dbReference>
<reference evidence="2" key="1">
    <citation type="submission" date="2020-11" db="EMBL/GenBank/DDBJ databases">
        <authorList>
            <consortium name="DOE Joint Genome Institute"/>
            <person name="Ahrendt S."/>
            <person name="Riley R."/>
            <person name="Andreopoulos W."/>
            <person name="LaButti K."/>
            <person name="Pangilinan J."/>
            <person name="Ruiz-duenas F.J."/>
            <person name="Barrasa J.M."/>
            <person name="Sanchez-Garcia M."/>
            <person name="Camarero S."/>
            <person name="Miyauchi S."/>
            <person name="Serrano A."/>
            <person name="Linde D."/>
            <person name="Babiker R."/>
            <person name="Drula E."/>
            <person name="Ayuso-Fernandez I."/>
            <person name="Pacheco R."/>
            <person name="Padilla G."/>
            <person name="Ferreira P."/>
            <person name="Barriuso J."/>
            <person name="Kellner H."/>
            <person name="Castanera R."/>
            <person name="Alfaro M."/>
            <person name="Ramirez L."/>
            <person name="Pisabarro A.G."/>
            <person name="Kuo A."/>
            <person name="Tritt A."/>
            <person name="Lipzen A."/>
            <person name="He G."/>
            <person name="Yan M."/>
            <person name="Ng V."/>
            <person name="Cullen D."/>
            <person name="Martin F."/>
            <person name="Rosso M.-N."/>
            <person name="Henrissat B."/>
            <person name="Hibbett D."/>
            <person name="Martinez A.T."/>
            <person name="Grigoriev I.V."/>
        </authorList>
    </citation>
    <scope>NUCLEOTIDE SEQUENCE</scope>
    <source>
        <strain evidence="2">AH 44721</strain>
    </source>
</reference>
<protein>
    <submittedName>
        <fullName evidence="2">Uncharacterized protein</fullName>
    </submittedName>
</protein>
<name>A0A9P5TH87_GYMJU</name>
<accession>A0A9P5TH87</accession>
<gene>
    <name evidence="2" type="ORF">CPB84DRAFT_1751335</name>
</gene>
<dbReference type="EMBL" id="JADNYJ010000137">
    <property type="protein sequence ID" value="KAF8880819.1"/>
    <property type="molecule type" value="Genomic_DNA"/>
</dbReference>
<feature type="region of interest" description="Disordered" evidence="1">
    <location>
        <begin position="111"/>
        <end position="162"/>
    </location>
</feature>
<organism evidence="2 3">
    <name type="scientific">Gymnopilus junonius</name>
    <name type="common">Spectacular rustgill mushroom</name>
    <name type="synonym">Gymnopilus spectabilis subsp. junonius</name>
    <dbReference type="NCBI Taxonomy" id="109634"/>
    <lineage>
        <taxon>Eukaryota</taxon>
        <taxon>Fungi</taxon>
        <taxon>Dikarya</taxon>
        <taxon>Basidiomycota</taxon>
        <taxon>Agaricomycotina</taxon>
        <taxon>Agaricomycetes</taxon>
        <taxon>Agaricomycetidae</taxon>
        <taxon>Agaricales</taxon>
        <taxon>Agaricineae</taxon>
        <taxon>Hymenogastraceae</taxon>
        <taxon>Gymnopilus</taxon>
    </lineage>
</organism>
<keyword evidence="3" id="KW-1185">Reference proteome</keyword>
<dbReference type="AlphaFoldDB" id="A0A9P5TH87"/>
<sequence>MDMSSKKTAKFSGIVLAYNICQKKDQSKQYKGNVYVKAITPPDPVSDSKDTPLRTKFCLSPNAKPQSSATFYIRHIRHYSPFSDESRGRWIGFEGGWVDLCWVDFGRSKEWKEGRKEGRKEGSYHDTETLRGDKSLVADKEERGGKTGRKGDERRKETYDYS</sequence>
<evidence type="ECO:0000256" key="1">
    <source>
        <dbReference type="SAM" id="MobiDB-lite"/>
    </source>
</evidence>
<evidence type="ECO:0000313" key="2">
    <source>
        <dbReference type="EMBL" id="KAF8880819.1"/>
    </source>
</evidence>
<comment type="caution">
    <text evidence="2">The sequence shown here is derived from an EMBL/GenBank/DDBJ whole genome shotgun (WGS) entry which is preliminary data.</text>
</comment>